<evidence type="ECO:0000313" key="3">
    <source>
        <dbReference type="Proteomes" id="UP001597063"/>
    </source>
</evidence>
<sequence length="359" mass="39125">MQSSGQIRGKLADLAKERAKHEGKLATAQSKQQKKLTEANSYQERARKASSPSRASSYQRNADSANKAALSEGKKIETERKAIAKCADKEATLNKDLQAALAREAKDDQRQRERQHKEQERRRQQLAAAERTRTEALVAASEERMSVVISRLQPPKVEPLRILYLTAAAAGDLRVGEEIRRVKAAVRAATLRDLVQIEHMSSATASDLLDGLTRFRPHVVHFSGHANKDFLEFDSGLTQRGPGQTVAAAAFAEAIDAVDLKPKMIVLNACHSHAHVDGLLDVVPLAVGMTDRIGDIDAITFATRFYAAVAEGQSVEAACKLAKAEMRLTGLPDADLPVLSHIPEVDPSATMLIIPPQQP</sequence>
<name>A0ABW2XMH1_9ACTN</name>
<protein>
    <recommendedName>
        <fullName evidence="4">CHAT domain-containing protein</fullName>
    </recommendedName>
</protein>
<evidence type="ECO:0000256" key="1">
    <source>
        <dbReference type="SAM" id="MobiDB-lite"/>
    </source>
</evidence>
<comment type="caution">
    <text evidence="2">The sequence shown here is derived from an EMBL/GenBank/DDBJ whole genome shotgun (WGS) entry which is preliminary data.</text>
</comment>
<proteinExistence type="predicted"/>
<feature type="compositionally biased region" description="Basic and acidic residues" evidence="1">
    <location>
        <begin position="10"/>
        <end position="24"/>
    </location>
</feature>
<organism evidence="2 3">
    <name type="scientific">Actinomadura fibrosa</name>
    <dbReference type="NCBI Taxonomy" id="111802"/>
    <lineage>
        <taxon>Bacteria</taxon>
        <taxon>Bacillati</taxon>
        <taxon>Actinomycetota</taxon>
        <taxon>Actinomycetes</taxon>
        <taxon>Streptosporangiales</taxon>
        <taxon>Thermomonosporaceae</taxon>
        <taxon>Actinomadura</taxon>
    </lineage>
</organism>
<feature type="region of interest" description="Disordered" evidence="1">
    <location>
        <begin position="103"/>
        <end position="131"/>
    </location>
</feature>
<dbReference type="RefSeq" id="WP_131755645.1">
    <property type="nucleotide sequence ID" value="NZ_CAACUY010000007.1"/>
</dbReference>
<accession>A0ABW2XMH1</accession>
<dbReference type="Proteomes" id="UP001597063">
    <property type="component" value="Unassembled WGS sequence"/>
</dbReference>
<feature type="compositionally biased region" description="Basic and acidic residues" evidence="1">
    <location>
        <begin position="103"/>
        <end position="123"/>
    </location>
</feature>
<keyword evidence="3" id="KW-1185">Reference proteome</keyword>
<feature type="region of interest" description="Disordered" evidence="1">
    <location>
        <begin position="1"/>
        <end position="76"/>
    </location>
</feature>
<evidence type="ECO:0000313" key="2">
    <source>
        <dbReference type="EMBL" id="MFD0686017.1"/>
    </source>
</evidence>
<evidence type="ECO:0008006" key="4">
    <source>
        <dbReference type="Google" id="ProtNLM"/>
    </source>
</evidence>
<dbReference type="EMBL" id="JBHTGP010000007">
    <property type="protein sequence ID" value="MFD0686017.1"/>
    <property type="molecule type" value="Genomic_DNA"/>
</dbReference>
<gene>
    <name evidence="2" type="ORF">ACFQZM_16050</name>
</gene>
<reference evidence="3" key="1">
    <citation type="journal article" date="2019" name="Int. J. Syst. Evol. Microbiol.">
        <title>The Global Catalogue of Microorganisms (GCM) 10K type strain sequencing project: providing services to taxonomists for standard genome sequencing and annotation.</title>
        <authorList>
            <consortium name="The Broad Institute Genomics Platform"/>
            <consortium name="The Broad Institute Genome Sequencing Center for Infectious Disease"/>
            <person name="Wu L."/>
            <person name="Ma J."/>
        </authorList>
    </citation>
    <scope>NUCLEOTIDE SEQUENCE [LARGE SCALE GENOMIC DNA]</scope>
    <source>
        <strain evidence="3">JCM 9371</strain>
    </source>
</reference>